<dbReference type="AlphaFoldDB" id="A0A4U2XYS8"/>
<accession>A0A4U2XYS8</accession>
<sequence>MVKDIFNQSLFLETSQSSLIFLGLMLGSISAMEVSPQNALVETIVEEDNQNEQGVLNPEVLNAF</sequence>
<dbReference type="RefSeq" id="WP_107897650.1">
    <property type="nucleotide sequence ID" value="NZ_PYWM01000049.1"/>
</dbReference>
<gene>
    <name evidence="1" type="ORF">FC756_25785</name>
</gene>
<organism evidence="1 2">
    <name type="scientific">Lysinibacillus mangiferihumi</name>
    <dbReference type="NCBI Taxonomy" id="1130819"/>
    <lineage>
        <taxon>Bacteria</taxon>
        <taxon>Bacillati</taxon>
        <taxon>Bacillota</taxon>
        <taxon>Bacilli</taxon>
        <taxon>Bacillales</taxon>
        <taxon>Bacillaceae</taxon>
        <taxon>Lysinibacillus</taxon>
    </lineage>
</organism>
<keyword evidence="2" id="KW-1185">Reference proteome</keyword>
<dbReference type="EMBL" id="SZPU01000140">
    <property type="protein sequence ID" value="TKI53099.1"/>
    <property type="molecule type" value="Genomic_DNA"/>
</dbReference>
<evidence type="ECO:0000313" key="1">
    <source>
        <dbReference type="EMBL" id="TKI53099.1"/>
    </source>
</evidence>
<evidence type="ECO:0000313" key="2">
    <source>
        <dbReference type="Proteomes" id="UP000308744"/>
    </source>
</evidence>
<proteinExistence type="predicted"/>
<protein>
    <submittedName>
        <fullName evidence="1">Uncharacterized protein</fullName>
    </submittedName>
</protein>
<reference evidence="1 2" key="1">
    <citation type="submission" date="2019-04" db="EMBL/GenBank/DDBJ databases">
        <title>Lysinibacillus genome sequencing.</title>
        <authorList>
            <person name="Dunlap C."/>
        </authorList>
    </citation>
    <scope>NUCLEOTIDE SEQUENCE [LARGE SCALE GENOMIC DNA]</scope>
    <source>
        <strain evidence="1 2">CCTCC AB 2010389</strain>
    </source>
</reference>
<comment type="caution">
    <text evidence="1">The sequence shown here is derived from an EMBL/GenBank/DDBJ whole genome shotgun (WGS) entry which is preliminary data.</text>
</comment>
<dbReference type="Proteomes" id="UP000308744">
    <property type="component" value="Unassembled WGS sequence"/>
</dbReference>
<name>A0A4U2XYS8_9BACI</name>